<evidence type="ECO:0000313" key="2">
    <source>
        <dbReference type="Proteomes" id="UP000485058"/>
    </source>
</evidence>
<reference evidence="1 2" key="1">
    <citation type="submission" date="2020-02" db="EMBL/GenBank/DDBJ databases">
        <title>Draft genome sequence of Haematococcus lacustris strain NIES-144.</title>
        <authorList>
            <person name="Morimoto D."/>
            <person name="Nakagawa S."/>
            <person name="Yoshida T."/>
            <person name="Sawayama S."/>
        </authorList>
    </citation>
    <scope>NUCLEOTIDE SEQUENCE [LARGE SCALE GENOMIC DNA]</scope>
    <source>
        <strain evidence="1 2">NIES-144</strain>
    </source>
</reference>
<keyword evidence="2" id="KW-1185">Reference proteome</keyword>
<proteinExistence type="predicted"/>
<evidence type="ECO:0000313" key="1">
    <source>
        <dbReference type="EMBL" id="GFH22686.1"/>
    </source>
</evidence>
<name>A0A699ZVA9_HAELA</name>
<dbReference type="Proteomes" id="UP000485058">
    <property type="component" value="Unassembled WGS sequence"/>
</dbReference>
<dbReference type="AlphaFoldDB" id="A0A699ZVA9"/>
<accession>A0A699ZVA9</accession>
<organism evidence="1 2">
    <name type="scientific">Haematococcus lacustris</name>
    <name type="common">Green alga</name>
    <name type="synonym">Haematococcus pluvialis</name>
    <dbReference type="NCBI Taxonomy" id="44745"/>
    <lineage>
        <taxon>Eukaryota</taxon>
        <taxon>Viridiplantae</taxon>
        <taxon>Chlorophyta</taxon>
        <taxon>core chlorophytes</taxon>
        <taxon>Chlorophyceae</taxon>
        <taxon>CS clade</taxon>
        <taxon>Chlamydomonadales</taxon>
        <taxon>Haematococcaceae</taxon>
        <taxon>Haematococcus</taxon>
    </lineage>
</organism>
<protein>
    <submittedName>
        <fullName evidence="1">Calpain catalytic domain-containing protein</fullName>
    </submittedName>
</protein>
<sequence>MLGSYGALDGGSTLWALEALTGDYVFKFKLESSSQAPVPVWKRYDLVHPKEGRGETLLGPTPDVLSPEEMFETMLFYSRR</sequence>
<gene>
    <name evidence="1" type="ORF">HaLaN_20192</name>
</gene>
<dbReference type="EMBL" id="BLLF01002100">
    <property type="protein sequence ID" value="GFH22686.1"/>
    <property type="molecule type" value="Genomic_DNA"/>
</dbReference>
<comment type="caution">
    <text evidence="1">The sequence shown here is derived from an EMBL/GenBank/DDBJ whole genome shotgun (WGS) entry which is preliminary data.</text>
</comment>